<feature type="transmembrane region" description="Helical" evidence="1">
    <location>
        <begin position="51"/>
        <end position="68"/>
    </location>
</feature>
<evidence type="ECO:0000313" key="3">
    <source>
        <dbReference type="Proteomes" id="UP000783287"/>
    </source>
</evidence>
<comment type="caution">
    <text evidence="2">The sequence shown here is derived from an EMBL/GenBank/DDBJ whole genome shotgun (WGS) entry which is preliminary data.</text>
</comment>
<gene>
    <name evidence="2" type="ORF">KC909_05840</name>
</gene>
<feature type="transmembrane region" description="Helical" evidence="1">
    <location>
        <begin position="75"/>
        <end position="94"/>
    </location>
</feature>
<reference evidence="2" key="2">
    <citation type="journal article" date="2021" name="Microbiome">
        <title>Successional dynamics and alternative stable states in a saline activated sludge microbial community over 9 years.</title>
        <authorList>
            <person name="Wang Y."/>
            <person name="Ye J."/>
            <person name="Ju F."/>
            <person name="Liu L."/>
            <person name="Boyd J.A."/>
            <person name="Deng Y."/>
            <person name="Parks D.H."/>
            <person name="Jiang X."/>
            <person name="Yin X."/>
            <person name="Woodcroft B.J."/>
            <person name="Tyson G.W."/>
            <person name="Hugenholtz P."/>
            <person name="Polz M.F."/>
            <person name="Zhang T."/>
        </authorList>
    </citation>
    <scope>NUCLEOTIDE SEQUENCE</scope>
    <source>
        <strain evidence="2">HKST-UBA14</strain>
    </source>
</reference>
<accession>A0A955L6E3</accession>
<feature type="transmembrane region" description="Helical" evidence="1">
    <location>
        <begin position="29"/>
        <end position="45"/>
    </location>
</feature>
<dbReference type="EMBL" id="JAGQLK010000153">
    <property type="protein sequence ID" value="MCA9383856.1"/>
    <property type="molecule type" value="Genomic_DNA"/>
</dbReference>
<feature type="transmembrane region" description="Helical" evidence="1">
    <location>
        <begin position="6"/>
        <end position="22"/>
    </location>
</feature>
<proteinExistence type="predicted"/>
<dbReference type="Proteomes" id="UP000783287">
    <property type="component" value="Unassembled WGS sequence"/>
</dbReference>
<keyword evidence="1" id="KW-1133">Transmembrane helix</keyword>
<evidence type="ECO:0000313" key="2">
    <source>
        <dbReference type="EMBL" id="MCA9383856.1"/>
    </source>
</evidence>
<organism evidence="2 3">
    <name type="scientific">Candidatus Dojkabacteria bacterium</name>
    <dbReference type="NCBI Taxonomy" id="2099670"/>
    <lineage>
        <taxon>Bacteria</taxon>
        <taxon>Candidatus Dojkabacteria</taxon>
    </lineage>
</organism>
<reference evidence="2" key="1">
    <citation type="submission" date="2020-04" db="EMBL/GenBank/DDBJ databases">
        <authorList>
            <person name="Zhang T."/>
        </authorList>
    </citation>
    <scope>NUCLEOTIDE SEQUENCE</scope>
    <source>
        <strain evidence="2">HKST-UBA14</strain>
    </source>
</reference>
<feature type="transmembrane region" description="Helical" evidence="1">
    <location>
        <begin position="134"/>
        <end position="152"/>
    </location>
</feature>
<protein>
    <submittedName>
        <fullName evidence="2">Uncharacterized protein</fullName>
    </submittedName>
</protein>
<dbReference type="AlphaFoldDB" id="A0A955L6E3"/>
<feature type="transmembrane region" description="Helical" evidence="1">
    <location>
        <begin position="100"/>
        <end position="122"/>
    </location>
</feature>
<name>A0A955L6E3_9BACT</name>
<sequence length="164" mass="18650">MSVNRTLIIILLLVVPLLELILETSSISFLLNLKIIYIVTLAIMLTENTRWAIVYLFLSTIFVELILVEPVGLGAFVFLLAWIITNLIFQFVTLLSEDSFAHRAIVVLISGILIRHGIFLLLDQQSTLLEFSSLLVNLLFLVIIIWLTSKVISSRNVYSKFRTI</sequence>
<evidence type="ECO:0000256" key="1">
    <source>
        <dbReference type="SAM" id="Phobius"/>
    </source>
</evidence>
<keyword evidence="1" id="KW-0812">Transmembrane</keyword>
<keyword evidence="1" id="KW-0472">Membrane</keyword>